<dbReference type="AlphaFoldDB" id="A0A1I7WJL7"/>
<name>A0A1I7WJL7_HETBA</name>
<proteinExistence type="predicted"/>
<keyword evidence="2" id="KW-1185">Reference proteome</keyword>
<protein>
    <submittedName>
        <fullName evidence="3">Uncharacterized protein</fullName>
    </submittedName>
</protein>
<organism evidence="2 3">
    <name type="scientific">Heterorhabditis bacteriophora</name>
    <name type="common">Entomopathogenic nematode worm</name>
    <dbReference type="NCBI Taxonomy" id="37862"/>
    <lineage>
        <taxon>Eukaryota</taxon>
        <taxon>Metazoa</taxon>
        <taxon>Ecdysozoa</taxon>
        <taxon>Nematoda</taxon>
        <taxon>Chromadorea</taxon>
        <taxon>Rhabditida</taxon>
        <taxon>Rhabditina</taxon>
        <taxon>Rhabditomorpha</taxon>
        <taxon>Strongyloidea</taxon>
        <taxon>Heterorhabditidae</taxon>
        <taxon>Heterorhabditis</taxon>
    </lineage>
</organism>
<keyword evidence="1" id="KW-0472">Membrane</keyword>
<keyword evidence="1" id="KW-1133">Transmembrane helix</keyword>
<evidence type="ECO:0000313" key="3">
    <source>
        <dbReference type="WBParaSite" id="Hba_05217"/>
    </source>
</evidence>
<dbReference type="WBParaSite" id="Hba_05217">
    <property type="protein sequence ID" value="Hba_05217"/>
    <property type="gene ID" value="Hba_05217"/>
</dbReference>
<feature type="transmembrane region" description="Helical" evidence="1">
    <location>
        <begin position="102"/>
        <end position="123"/>
    </location>
</feature>
<sequence>MACLVVALATACKTAKTHRNCTYIATTPVDLDINSLTTSIPTSPSYLVRKYMLSQFIGDQSLKLSRGMEIVEDPLPHEHRSGLTNLSRTCFVAPKATGIASLIVQFALLIISVLVSLVVFYHVGGHINMGLHDNSTTLSYPSKQLDSSAITTTMIPKFIPMNKNAQLDMRELIQISTFVYFVLSILWLISISLLLLSIKFEILDMVSINAVFLTIALMYIFIHALFISLLLYYQCLCLYGLIRLIKERKKTPTQASQEYAMPSATRHNDIPYADEPPINNFTSF</sequence>
<accession>A0A1I7WJL7</accession>
<feature type="transmembrane region" description="Helical" evidence="1">
    <location>
        <begin position="178"/>
        <end position="198"/>
    </location>
</feature>
<dbReference type="Proteomes" id="UP000095283">
    <property type="component" value="Unplaced"/>
</dbReference>
<feature type="transmembrane region" description="Helical" evidence="1">
    <location>
        <begin position="210"/>
        <end position="242"/>
    </location>
</feature>
<evidence type="ECO:0000256" key="1">
    <source>
        <dbReference type="SAM" id="Phobius"/>
    </source>
</evidence>
<evidence type="ECO:0000313" key="2">
    <source>
        <dbReference type="Proteomes" id="UP000095283"/>
    </source>
</evidence>
<reference evidence="3" key="1">
    <citation type="submission" date="2016-11" db="UniProtKB">
        <authorList>
            <consortium name="WormBaseParasite"/>
        </authorList>
    </citation>
    <scope>IDENTIFICATION</scope>
</reference>
<keyword evidence="1" id="KW-0812">Transmembrane</keyword>